<name>A0AAJ0BKT2_9PEZI</name>
<gene>
    <name evidence="2" type="ORF">QBC47DRAFT_312204</name>
</gene>
<dbReference type="PANTHER" id="PTHR33112:SF16">
    <property type="entry name" value="HETEROKARYON INCOMPATIBILITY DOMAIN-CONTAINING PROTEIN"/>
    <property type="match status" value="1"/>
</dbReference>
<proteinExistence type="predicted"/>
<protein>
    <submittedName>
        <fullName evidence="2">Neutral/alkaline non-lysosomal ceramidase</fullName>
    </submittedName>
</protein>
<dbReference type="EMBL" id="MU839827">
    <property type="protein sequence ID" value="KAK1760036.1"/>
    <property type="molecule type" value="Genomic_DNA"/>
</dbReference>
<accession>A0AAJ0BKT2</accession>
<dbReference type="PANTHER" id="PTHR33112">
    <property type="entry name" value="DOMAIN PROTEIN, PUTATIVE-RELATED"/>
    <property type="match status" value="1"/>
</dbReference>
<evidence type="ECO:0000313" key="3">
    <source>
        <dbReference type="Proteomes" id="UP001239445"/>
    </source>
</evidence>
<organism evidence="2 3">
    <name type="scientific">Echria macrotheca</name>
    <dbReference type="NCBI Taxonomy" id="438768"/>
    <lineage>
        <taxon>Eukaryota</taxon>
        <taxon>Fungi</taxon>
        <taxon>Dikarya</taxon>
        <taxon>Ascomycota</taxon>
        <taxon>Pezizomycotina</taxon>
        <taxon>Sordariomycetes</taxon>
        <taxon>Sordariomycetidae</taxon>
        <taxon>Sordariales</taxon>
        <taxon>Schizotheciaceae</taxon>
        <taxon>Echria</taxon>
    </lineage>
</organism>
<comment type="caution">
    <text evidence="2">The sequence shown here is derived from an EMBL/GenBank/DDBJ whole genome shotgun (WGS) entry which is preliminary data.</text>
</comment>
<evidence type="ECO:0000259" key="1">
    <source>
        <dbReference type="Pfam" id="PF06985"/>
    </source>
</evidence>
<dbReference type="Proteomes" id="UP001239445">
    <property type="component" value="Unassembled WGS sequence"/>
</dbReference>
<evidence type="ECO:0000313" key="2">
    <source>
        <dbReference type="EMBL" id="KAK1760036.1"/>
    </source>
</evidence>
<sequence length="806" mass="90218">MSTIQGVEYGDTLCQRCFDGATIDDSIDDFHEGTNEDEKPTLRHRQEGSGSIRLTSVINWTDTLPDFPNMKETATAGCQLCGLVRRALLRRDLDNRGPVEVLGAYIWDGNGGKFDVESELDEGLVYLRCEVFSREPKIERIAYVVFLVETEDENLADWLRARNARATTPLTTSNIEWIKSELDQCDNNCSHEVPDFSAFIPTRLIDVGVAGATDPRLVVSSDLGSTDPSAVRYAALSYCWGPKVDAEKQLTTEKSTYDSRCAAMPLETMSPVMRDAVIVCRTIGIRYLWIDAVCIIQDDLDDWGQESEVMGLVYYYAYLTICPLSSRSCLEGFLGQRSSTINIGFRSARCPEIQGAISVYESHNDRDLTELGLPSRLEPGSGFDLDPPRELDMSLAAWSTRGWTFQEEQCSFRMLYFGKNMLHFACPSWSSSENGFLVSGDSIQGPFRELFDLSFSGSQNGDQDAIQEEAAETELAPWETPGFRASQIWELTSLVILREFTYRQDLFPALASIAKVAAQIQNDTYLAGLWEGTLHRGLLWYTPKPSCSGLDMVLDKIHDNTFYIAPSWSWVSTKDYFEYLAPTSYLVSDVPEGTDIPDENKMFTISRTRPSHLRQELSLVDHRIERAGKDTYGRLKSASLSLRGKLIPFPSDVVLHPSSRSEGRPPAGYFASNLGSVFLDWCVSEKTAQPPGEMFLLLTTSCCQATSNKVLRFHANPDEDHTVGLGDRAVHNYRDGGYVSRKEAIDEPKTCLSCQDTQQPRNAWGVVLHPAHTTGSYWRVGVFVLFGHAGGLDLFNNVQWREVEVI</sequence>
<dbReference type="InterPro" id="IPR010730">
    <property type="entry name" value="HET"/>
</dbReference>
<dbReference type="Pfam" id="PF06985">
    <property type="entry name" value="HET"/>
    <property type="match status" value="1"/>
</dbReference>
<feature type="domain" description="Heterokaryon incompatibility" evidence="1">
    <location>
        <begin position="233"/>
        <end position="407"/>
    </location>
</feature>
<dbReference type="AlphaFoldDB" id="A0AAJ0BKT2"/>
<reference evidence="2" key="1">
    <citation type="submission" date="2023-06" db="EMBL/GenBank/DDBJ databases">
        <title>Genome-scale phylogeny and comparative genomics of the fungal order Sordariales.</title>
        <authorList>
            <consortium name="Lawrence Berkeley National Laboratory"/>
            <person name="Hensen N."/>
            <person name="Bonometti L."/>
            <person name="Westerberg I."/>
            <person name="Brannstrom I.O."/>
            <person name="Guillou S."/>
            <person name="Cros-Aarteil S."/>
            <person name="Calhoun S."/>
            <person name="Haridas S."/>
            <person name="Kuo A."/>
            <person name="Mondo S."/>
            <person name="Pangilinan J."/>
            <person name="Riley R."/>
            <person name="Labutti K."/>
            <person name="Andreopoulos B."/>
            <person name="Lipzen A."/>
            <person name="Chen C."/>
            <person name="Yanf M."/>
            <person name="Daum C."/>
            <person name="Ng V."/>
            <person name="Clum A."/>
            <person name="Steindorff A."/>
            <person name="Ohm R."/>
            <person name="Martin F."/>
            <person name="Silar P."/>
            <person name="Natvig D."/>
            <person name="Lalanne C."/>
            <person name="Gautier V."/>
            <person name="Ament-Velasquez S.L."/>
            <person name="Kruys A."/>
            <person name="Hutchinson M.I."/>
            <person name="Powell A.J."/>
            <person name="Barry K."/>
            <person name="Miller A.N."/>
            <person name="Grigoriev I.V."/>
            <person name="Debuchy R."/>
            <person name="Gladieux P."/>
            <person name="Thoren M.H."/>
            <person name="Johannesson H."/>
        </authorList>
    </citation>
    <scope>NUCLEOTIDE SEQUENCE</scope>
    <source>
        <strain evidence="2">PSN4</strain>
    </source>
</reference>
<keyword evidence="3" id="KW-1185">Reference proteome</keyword>